<dbReference type="EMBL" id="BARW01032824">
    <property type="protein sequence ID" value="GAJ03634.1"/>
    <property type="molecule type" value="Genomic_DNA"/>
</dbReference>
<sequence>MDAVFRSLNSNTQVSAGEINNLPLAQLPERATLSRVADLVHELIALGGIDASQSDRRRALMIEAEIDMIVNSVYGFSDEEESVINEVTVSLASMYDPYGEIEL</sequence>
<comment type="caution">
    <text evidence="1">The sequence shown here is derived from an EMBL/GenBank/DDBJ whole genome shotgun (WGS) entry which is preliminary data.</text>
</comment>
<organism evidence="1">
    <name type="scientific">marine sediment metagenome</name>
    <dbReference type="NCBI Taxonomy" id="412755"/>
    <lineage>
        <taxon>unclassified sequences</taxon>
        <taxon>metagenomes</taxon>
        <taxon>ecological metagenomes</taxon>
    </lineage>
</organism>
<name>X1TEE1_9ZZZZ</name>
<gene>
    <name evidence="1" type="ORF">S12H4_51862</name>
</gene>
<reference evidence="1" key="1">
    <citation type="journal article" date="2014" name="Front. Microbiol.">
        <title>High frequency of phylogenetically diverse reductive dehalogenase-homologous genes in deep subseafloor sedimentary metagenomes.</title>
        <authorList>
            <person name="Kawai M."/>
            <person name="Futagami T."/>
            <person name="Toyoda A."/>
            <person name="Takaki Y."/>
            <person name="Nishi S."/>
            <person name="Hori S."/>
            <person name="Arai W."/>
            <person name="Tsubouchi T."/>
            <person name="Morono Y."/>
            <person name="Uchiyama I."/>
            <person name="Ito T."/>
            <person name="Fujiyama A."/>
            <person name="Inagaki F."/>
            <person name="Takami H."/>
        </authorList>
    </citation>
    <scope>NUCLEOTIDE SEQUENCE</scope>
    <source>
        <strain evidence="1">Expedition CK06-06</strain>
    </source>
</reference>
<proteinExistence type="predicted"/>
<evidence type="ECO:0000313" key="1">
    <source>
        <dbReference type="EMBL" id="GAJ03634.1"/>
    </source>
</evidence>
<accession>X1TEE1</accession>
<dbReference type="AlphaFoldDB" id="X1TEE1"/>
<protein>
    <submittedName>
        <fullName evidence="1">Uncharacterized protein</fullName>
    </submittedName>
</protein>